<dbReference type="Gene3D" id="1.10.8.60">
    <property type="match status" value="1"/>
</dbReference>
<keyword evidence="9" id="KW-1185">Reference proteome</keyword>
<gene>
    <name evidence="8" type="primary">acoR_3</name>
    <name evidence="8" type="ORF">MOST_25690</name>
</gene>
<evidence type="ECO:0000259" key="6">
    <source>
        <dbReference type="PROSITE" id="PS50045"/>
    </source>
</evidence>
<dbReference type="Pfam" id="PF00989">
    <property type="entry name" value="PAS"/>
    <property type="match status" value="1"/>
</dbReference>
<evidence type="ECO:0000256" key="2">
    <source>
        <dbReference type="ARBA" id="ARBA00022840"/>
    </source>
</evidence>
<dbReference type="AlphaFoldDB" id="A0A9X7J1H2"/>
<dbReference type="NCBIfam" id="TIGR00229">
    <property type="entry name" value="sensory_box"/>
    <property type="match status" value="1"/>
</dbReference>
<dbReference type="GO" id="GO:0005524">
    <property type="term" value="F:ATP binding"/>
    <property type="evidence" value="ECO:0007669"/>
    <property type="project" value="UniProtKB-KW"/>
</dbReference>
<dbReference type="PROSITE" id="PS50112">
    <property type="entry name" value="PAS"/>
    <property type="match status" value="1"/>
</dbReference>
<dbReference type="Pfam" id="PF00158">
    <property type="entry name" value="Sigma54_activat"/>
    <property type="match status" value="1"/>
</dbReference>
<dbReference type="PANTHER" id="PTHR32071">
    <property type="entry name" value="TRANSCRIPTIONAL REGULATORY PROTEIN"/>
    <property type="match status" value="1"/>
</dbReference>
<evidence type="ECO:0000313" key="9">
    <source>
        <dbReference type="Proteomes" id="UP000239430"/>
    </source>
</evidence>
<dbReference type="Pfam" id="PF25601">
    <property type="entry name" value="AAA_lid_14"/>
    <property type="match status" value="1"/>
</dbReference>
<dbReference type="InterPro" id="IPR013767">
    <property type="entry name" value="PAS_fold"/>
</dbReference>
<dbReference type="SMART" id="SM00091">
    <property type="entry name" value="PAS"/>
    <property type="match status" value="1"/>
</dbReference>
<evidence type="ECO:0000256" key="4">
    <source>
        <dbReference type="ARBA" id="ARBA00023125"/>
    </source>
</evidence>
<dbReference type="PROSITE" id="PS00676">
    <property type="entry name" value="SIGMA54_INTERACT_2"/>
    <property type="match status" value="1"/>
</dbReference>
<dbReference type="SMART" id="SM00382">
    <property type="entry name" value="AAA"/>
    <property type="match status" value="1"/>
</dbReference>
<feature type="domain" description="Sigma-54 factor interaction" evidence="6">
    <location>
        <begin position="365"/>
        <end position="594"/>
    </location>
</feature>
<dbReference type="InterPro" id="IPR025943">
    <property type="entry name" value="Sigma_54_int_dom_ATP-bd_2"/>
</dbReference>
<dbReference type="GO" id="GO:0006355">
    <property type="term" value="P:regulation of DNA-templated transcription"/>
    <property type="evidence" value="ECO:0007669"/>
    <property type="project" value="InterPro"/>
</dbReference>
<proteinExistence type="predicted"/>
<keyword evidence="4" id="KW-0238">DNA-binding</keyword>
<evidence type="ECO:0000256" key="1">
    <source>
        <dbReference type="ARBA" id="ARBA00022741"/>
    </source>
</evidence>
<dbReference type="Pfam" id="PF02954">
    <property type="entry name" value="HTH_8"/>
    <property type="match status" value="1"/>
</dbReference>
<evidence type="ECO:0000313" key="8">
    <source>
        <dbReference type="EMBL" id="PRR71513.1"/>
    </source>
</evidence>
<keyword evidence="3" id="KW-0805">Transcription regulation</keyword>
<organism evidence="8 9">
    <name type="scientific">Neomoorella stamsii</name>
    <dbReference type="NCBI Taxonomy" id="1266720"/>
    <lineage>
        <taxon>Bacteria</taxon>
        <taxon>Bacillati</taxon>
        <taxon>Bacillota</taxon>
        <taxon>Clostridia</taxon>
        <taxon>Neomoorellales</taxon>
        <taxon>Neomoorellaceae</taxon>
        <taxon>Neomoorella</taxon>
    </lineage>
</organism>
<dbReference type="Gene3D" id="3.40.50.300">
    <property type="entry name" value="P-loop containing nucleotide triphosphate hydrolases"/>
    <property type="match status" value="1"/>
</dbReference>
<dbReference type="InterPro" id="IPR058031">
    <property type="entry name" value="AAA_lid_NorR"/>
</dbReference>
<dbReference type="PROSITE" id="PS50045">
    <property type="entry name" value="SIGMA54_INTERACT_4"/>
    <property type="match status" value="1"/>
</dbReference>
<dbReference type="GO" id="GO:0043565">
    <property type="term" value="F:sequence-specific DNA binding"/>
    <property type="evidence" value="ECO:0007669"/>
    <property type="project" value="InterPro"/>
</dbReference>
<dbReference type="SUPFAM" id="SSF55785">
    <property type="entry name" value="PYP-like sensor domain (PAS domain)"/>
    <property type="match status" value="1"/>
</dbReference>
<dbReference type="PRINTS" id="PR01590">
    <property type="entry name" value="HTHFIS"/>
</dbReference>
<dbReference type="PROSITE" id="PS00688">
    <property type="entry name" value="SIGMA54_INTERACT_3"/>
    <property type="match status" value="1"/>
</dbReference>
<dbReference type="CDD" id="cd00009">
    <property type="entry name" value="AAA"/>
    <property type="match status" value="1"/>
</dbReference>
<dbReference type="InterPro" id="IPR035965">
    <property type="entry name" value="PAS-like_dom_sf"/>
</dbReference>
<dbReference type="CDD" id="cd00130">
    <property type="entry name" value="PAS"/>
    <property type="match status" value="1"/>
</dbReference>
<comment type="caution">
    <text evidence="8">The sequence shown here is derived from an EMBL/GenBank/DDBJ whole genome shotgun (WGS) entry which is preliminary data.</text>
</comment>
<dbReference type="SUPFAM" id="SSF46689">
    <property type="entry name" value="Homeodomain-like"/>
    <property type="match status" value="1"/>
</dbReference>
<dbReference type="InterPro" id="IPR027417">
    <property type="entry name" value="P-loop_NTPase"/>
</dbReference>
<feature type="domain" description="PAS" evidence="7">
    <location>
        <begin position="237"/>
        <end position="292"/>
    </location>
</feature>
<dbReference type="InterPro" id="IPR009057">
    <property type="entry name" value="Homeodomain-like_sf"/>
</dbReference>
<accession>A0A9X7J1H2</accession>
<keyword evidence="2" id="KW-0067">ATP-binding</keyword>
<dbReference type="Gene3D" id="3.30.450.20">
    <property type="entry name" value="PAS domain"/>
    <property type="match status" value="1"/>
</dbReference>
<dbReference type="InterPro" id="IPR025662">
    <property type="entry name" value="Sigma_54_int_dom_ATP-bd_1"/>
</dbReference>
<dbReference type="Gene3D" id="1.10.10.60">
    <property type="entry name" value="Homeodomain-like"/>
    <property type="match status" value="1"/>
</dbReference>
<dbReference type="InterPro" id="IPR025944">
    <property type="entry name" value="Sigma_54_int_dom_CS"/>
</dbReference>
<dbReference type="InterPro" id="IPR003593">
    <property type="entry name" value="AAA+_ATPase"/>
</dbReference>
<dbReference type="Proteomes" id="UP000239430">
    <property type="component" value="Unassembled WGS sequence"/>
</dbReference>
<name>A0A9X7J1H2_9FIRM</name>
<dbReference type="EMBL" id="PVXL01000055">
    <property type="protein sequence ID" value="PRR71513.1"/>
    <property type="molecule type" value="Genomic_DNA"/>
</dbReference>
<sequence length="692" mass="77782">MAHPIHGLPDEKSYYLEYKQFYLQWTKLWQAWEEFQKKGDLKERDVVRPEVLASWKRCRARGLNPYDSPNKVCLSDKDIEERLKRNRILVEVASPFLKTLVKSVKGSMFRVDLFDKDLYLLAQFSDDDSLKEALKHGSSVGVNRNEVNCGTSAINLAAHLQRPVQLVGPEHYNINLHYWTCSATPIFSPKKDFLGVINMAGHFSLFHKHTLGMVIAVGKVIEQSLQQRELIENLEIANEYLNNIIHAVSDGLIVVDVNGFVTTLNRAASNFLGIKSKEAIGRNVSDLLGENNVFQEAIKSGLSKVNKEITMKTPKGNQFFVATLEPVVSKQDRKEIIGIFKPMSSARGFIKNLAGLRAHFTFSDLIGEEAEFKRIVELAKQAAGLANTILLQGESGTGKELFAQAIHNASPVKDGPFVALNCAAIPGELIESELFGYEGGAFTGAKKDGRPGKFELAEGGTIFLDEINSMPLNMQVKLLRVLQTKTIMRVGGVTEIAINAKLVCATNQDLWRLVQEGSFREDLFYRINVLTIVIPPLRERLNDIPLLVKHFCRNLGRRLGVELGMEEKVFSILQQYHWPGNVRELENVVERSAILALSRNSRIIQEQDIMSYPGIREFLVRSLGKRDIKNSGEIVPTDLYNLEKLEITAIRRALIVSEGNLSRAAQLLGIARSTLYRKIKQYQIDCSDIVHL</sequence>
<evidence type="ECO:0000259" key="7">
    <source>
        <dbReference type="PROSITE" id="PS50112"/>
    </source>
</evidence>
<reference evidence="8 9" key="1">
    <citation type="submission" date="2018-03" db="EMBL/GenBank/DDBJ databases">
        <title>Genome sequence of Moorella stamsii DSM 26217.</title>
        <authorList>
            <person name="Poehlein A."/>
            <person name="Daniel R."/>
        </authorList>
    </citation>
    <scope>NUCLEOTIDE SEQUENCE [LARGE SCALE GENOMIC DNA]</scope>
    <source>
        <strain evidence="9">DSM 26217</strain>
    </source>
</reference>
<dbReference type="Gene3D" id="3.30.450.40">
    <property type="match status" value="1"/>
</dbReference>
<keyword evidence="1" id="KW-0547">Nucleotide-binding</keyword>
<dbReference type="InterPro" id="IPR000014">
    <property type="entry name" value="PAS"/>
</dbReference>
<dbReference type="SUPFAM" id="SSF52540">
    <property type="entry name" value="P-loop containing nucleoside triphosphate hydrolases"/>
    <property type="match status" value="1"/>
</dbReference>
<keyword evidence="5" id="KW-0804">Transcription</keyword>
<dbReference type="PANTHER" id="PTHR32071:SF57">
    <property type="entry name" value="C4-DICARBOXYLATE TRANSPORT TRANSCRIPTIONAL REGULATORY PROTEIN DCTD"/>
    <property type="match status" value="1"/>
</dbReference>
<evidence type="ECO:0000256" key="5">
    <source>
        <dbReference type="ARBA" id="ARBA00023163"/>
    </source>
</evidence>
<dbReference type="InterPro" id="IPR029016">
    <property type="entry name" value="GAF-like_dom_sf"/>
</dbReference>
<dbReference type="RefSeq" id="WP_054937704.1">
    <property type="nucleotide sequence ID" value="NZ_PVXL01000055.1"/>
</dbReference>
<dbReference type="InterPro" id="IPR002197">
    <property type="entry name" value="HTH_Fis"/>
</dbReference>
<dbReference type="PROSITE" id="PS00675">
    <property type="entry name" value="SIGMA54_INTERACT_1"/>
    <property type="match status" value="1"/>
</dbReference>
<evidence type="ECO:0000256" key="3">
    <source>
        <dbReference type="ARBA" id="ARBA00023015"/>
    </source>
</evidence>
<dbReference type="InterPro" id="IPR002078">
    <property type="entry name" value="Sigma_54_int"/>
</dbReference>
<dbReference type="FunFam" id="3.40.50.300:FF:000006">
    <property type="entry name" value="DNA-binding transcriptional regulator NtrC"/>
    <property type="match status" value="1"/>
</dbReference>
<protein>
    <submittedName>
        <fullName evidence="8">Acetoin dehydrogenase operon transcriptional activator AcoR</fullName>
    </submittedName>
</protein>